<dbReference type="InterPro" id="IPR014922">
    <property type="entry name" value="YdhG-like"/>
</dbReference>
<name>A0A094QFN3_9ZZZZ</name>
<dbReference type="EMBL" id="JNSL01000200">
    <property type="protein sequence ID" value="KGA13131.1"/>
    <property type="molecule type" value="Genomic_DNA"/>
</dbReference>
<dbReference type="Gene3D" id="3.90.1150.200">
    <property type="match status" value="1"/>
</dbReference>
<evidence type="ECO:0000259" key="1">
    <source>
        <dbReference type="Pfam" id="PF08818"/>
    </source>
</evidence>
<accession>A0A094QFN3</accession>
<dbReference type="SUPFAM" id="SSF82185">
    <property type="entry name" value="Histone H3 K4-specific methyltransferase SET7/9 N-terminal domain"/>
    <property type="match status" value="1"/>
</dbReference>
<feature type="domain" description="YdhG-like" evidence="1">
    <location>
        <begin position="19"/>
        <end position="109"/>
    </location>
</feature>
<comment type="caution">
    <text evidence="2">The sequence shown here is derived from an EMBL/GenBank/DDBJ whole genome shotgun (WGS) entry which is preliminary data.</text>
</comment>
<organism evidence="2">
    <name type="scientific">freshwater metagenome</name>
    <dbReference type="NCBI Taxonomy" id="449393"/>
    <lineage>
        <taxon>unclassified sequences</taxon>
        <taxon>metagenomes</taxon>
        <taxon>ecological metagenomes</taxon>
    </lineage>
</organism>
<evidence type="ECO:0000313" key="2">
    <source>
        <dbReference type="EMBL" id="KGA13131.1"/>
    </source>
</evidence>
<reference evidence="2" key="1">
    <citation type="submission" date="2014-06" db="EMBL/GenBank/DDBJ databases">
        <title>Key roles for freshwater Actinobacteria revealed by deep metagenomic sequencing.</title>
        <authorList>
            <person name="Ghai R."/>
            <person name="Mizuno C.M."/>
            <person name="Picazo A."/>
            <person name="Camacho A."/>
            <person name="Rodriguez-Valera F."/>
        </authorList>
    </citation>
    <scope>NUCLEOTIDE SEQUENCE</scope>
</reference>
<dbReference type="SUPFAM" id="SSF159888">
    <property type="entry name" value="YdhG-like"/>
    <property type="match status" value="1"/>
</dbReference>
<dbReference type="AlphaFoldDB" id="A0A094QFN3"/>
<sequence>MAKLGLVDSKLNTLPEPQRTLMLKMAATIRELIPGATECISYNLPAFEVEGGVICGIEGYKKHNSYFPFSGSVLTQLPTELANYEKTQGSLHFPLDKPLPKGLLKKLIRVRLDQIEEKSRKGTGPVLSYYDNAVLQSKGKIRKGELHGPWQWWRKDGTLMRSGEFKSGVQTGTWWTYDAKGRPYKKTEF</sequence>
<proteinExistence type="predicted"/>
<protein>
    <recommendedName>
        <fullName evidence="1">YdhG-like domain-containing protein</fullName>
    </recommendedName>
</protein>
<dbReference type="Pfam" id="PF08818">
    <property type="entry name" value="DUF1801"/>
    <property type="match status" value="1"/>
</dbReference>
<dbReference type="Gene3D" id="3.90.930.1">
    <property type="match status" value="1"/>
</dbReference>
<gene>
    <name evidence="2" type="ORF">GM51_20615</name>
</gene>